<evidence type="ECO:0000313" key="3">
    <source>
        <dbReference type="EMBL" id="MDQ0645070.1"/>
    </source>
</evidence>
<feature type="transmembrane region" description="Helical" evidence="2">
    <location>
        <begin position="428"/>
        <end position="449"/>
    </location>
</feature>
<gene>
    <name evidence="3" type="ORF">QFZ46_003230</name>
</gene>
<evidence type="ECO:0000256" key="2">
    <source>
        <dbReference type="SAM" id="Phobius"/>
    </source>
</evidence>
<feature type="transmembrane region" description="Helical" evidence="2">
    <location>
        <begin position="552"/>
        <end position="570"/>
    </location>
</feature>
<keyword evidence="2" id="KW-1133">Transmembrane helix</keyword>
<feature type="transmembrane region" description="Helical" evidence="2">
    <location>
        <begin position="507"/>
        <end position="524"/>
    </location>
</feature>
<name>A0ABU0PCM6_9MICO</name>
<protein>
    <submittedName>
        <fullName evidence="3">GT2 family glycosyltransferase</fullName>
    </submittedName>
</protein>
<dbReference type="Gene3D" id="3.90.550.10">
    <property type="entry name" value="Spore Coat Polysaccharide Biosynthesis Protein SpsA, Chain A"/>
    <property type="match status" value="1"/>
</dbReference>
<organism evidence="3 4">
    <name type="scientific">Microbacterium murale</name>
    <dbReference type="NCBI Taxonomy" id="1081040"/>
    <lineage>
        <taxon>Bacteria</taxon>
        <taxon>Bacillati</taxon>
        <taxon>Actinomycetota</taxon>
        <taxon>Actinomycetes</taxon>
        <taxon>Micrococcales</taxon>
        <taxon>Microbacteriaceae</taxon>
        <taxon>Microbacterium</taxon>
    </lineage>
</organism>
<feature type="transmembrane region" description="Helical" evidence="2">
    <location>
        <begin position="894"/>
        <end position="913"/>
    </location>
</feature>
<dbReference type="RefSeq" id="WP_307363238.1">
    <property type="nucleotide sequence ID" value="NZ_JAUSXK010000001.1"/>
</dbReference>
<feature type="transmembrane region" description="Helical" evidence="2">
    <location>
        <begin position="649"/>
        <end position="674"/>
    </location>
</feature>
<evidence type="ECO:0000256" key="1">
    <source>
        <dbReference type="SAM" id="MobiDB-lite"/>
    </source>
</evidence>
<feature type="transmembrane region" description="Helical" evidence="2">
    <location>
        <begin position="713"/>
        <end position="733"/>
    </location>
</feature>
<keyword evidence="2" id="KW-0472">Membrane</keyword>
<evidence type="ECO:0000313" key="4">
    <source>
        <dbReference type="Proteomes" id="UP001239085"/>
    </source>
</evidence>
<feature type="transmembrane region" description="Helical" evidence="2">
    <location>
        <begin position="456"/>
        <end position="476"/>
    </location>
</feature>
<proteinExistence type="predicted"/>
<dbReference type="Proteomes" id="UP001239085">
    <property type="component" value="Unassembled WGS sequence"/>
</dbReference>
<feature type="transmembrane region" description="Helical" evidence="2">
    <location>
        <begin position="680"/>
        <end position="701"/>
    </location>
</feature>
<dbReference type="Pfam" id="PF13641">
    <property type="entry name" value="Glyco_tranf_2_3"/>
    <property type="match status" value="1"/>
</dbReference>
<feature type="transmembrane region" description="Helical" evidence="2">
    <location>
        <begin position="621"/>
        <end position="642"/>
    </location>
</feature>
<reference evidence="3 4" key="1">
    <citation type="submission" date="2023-07" db="EMBL/GenBank/DDBJ databases">
        <title>Comparative genomics of wheat-associated soil bacteria to identify genetic determinants of phenazine resistance.</title>
        <authorList>
            <person name="Mouncey N."/>
        </authorList>
    </citation>
    <scope>NUCLEOTIDE SEQUENCE [LARGE SCALE GENOMIC DNA]</scope>
    <source>
        <strain evidence="3 4">W2I7</strain>
    </source>
</reference>
<feature type="compositionally biased region" description="Acidic residues" evidence="1">
    <location>
        <begin position="970"/>
        <end position="990"/>
    </location>
</feature>
<sequence>MPTPVHAIIVARPGSSARAQLLRTLDALTLQTRRADAVTLVVCGDGSDARSSDVVAGVVEGIIEARGGTSYAEAVDLARPRVAEGAAVWLLAHDTAPHPQALAQLAGALERSPSAAIAAPKLVNADNERELVSLGVTMTTLGRSVELAAGELDQGQHDRGDDALGADIRGILIRGEMRDRLRPDTALSGADEGLDLGVRARLTGTRVVLAPSARVSVHPDGPAALPRNAAQRAYATRLAQLHRRLSYAPAAAVPLHWLSLLPLALWRTIVHLIGKRPAAVFPEWGAAIMAMVRIGAVARSRQSIRSSRTSSWSSIAPLRITRSQLHRRLDDGHGSEGGALSELNFFSGGGAWAVLGALVVGVASFFTLLAWPAIGGGALLPLRNTVAALWEDAAWGQRGLGVGVVGPADPFSGVVAVLGTLWAGAPSFAMVLLWLLALPLAVLGGWFAATRITDRGGLRIFGGVAWALAPTFLTALVEGRPAAVLLHLLLPWLFHAAVVAHRSWGAAGAASILLAAVLACAPALAPGLALLWAAALVIVLTRGWFHGAVRLLWVLAPTAVLFAPLVIWQIRNGNLWAIFADPGSAWAGPQVAADSAGRMLLATGFPTSDLAGWADVIDPAIAAWAPLLIAPLALLALAAAVAPRWGAGITLLGVAMTGLATAFVAVGVVVSFAHGVPVEIWPGSGLSLAWVGVVGAALVTLDTAVTLPRLRVAAVTVAGLALAVCAVPALTALHTDRTVLTDGPESTLPAFVAAEAKGDREIATLVLTPQNDGGLAADVVWGASETLGAQTTLLNTATEPQGTDISALSVDLLSTRTFDAPGELAAHGIHFVLLDQVATDESDAARAFRVAAITALDQRAGFVKVGETDKGVLWRLEATPSERATLSNVQDGTATAATALQLIVLFAALLLSIPTRASRRAARAQSRIVGRSAEEPMVLPKRVDGQIEDEQPGASQPPAEDAEPSGNAEPGEDAEPSEDADPGEDPESVEDPGKAEDAEYAENGGLDESDGSEVSDVSEEGAHGEASQEPGSGARQSGEDTPDGSDHVQPADQEGER</sequence>
<dbReference type="EMBL" id="JAUSXK010000001">
    <property type="protein sequence ID" value="MDQ0645070.1"/>
    <property type="molecule type" value="Genomic_DNA"/>
</dbReference>
<dbReference type="InterPro" id="IPR029044">
    <property type="entry name" value="Nucleotide-diphossugar_trans"/>
</dbReference>
<feature type="transmembrane region" description="Helical" evidence="2">
    <location>
        <begin position="351"/>
        <end position="374"/>
    </location>
</feature>
<accession>A0ABU0PCM6</accession>
<keyword evidence="4" id="KW-1185">Reference proteome</keyword>
<dbReference type="SUPFAM" id="SSF53448">
    <property type="entry name" value="Nucleotide-diphospho-sugar transferases"/>
    <property type="match status" value="1"/>
</dbReference>
<feature type="region of interest" description="Disordered" evidence="1">
    <location>
        <begin position="935"/>
        <end position="1057"/>
    </location>
</feature>
<comment type="caution">
    <text evidence="3">The sequence shown here is derived from an EMBL/GenBank/DDBJ whole genome shotgun (WGS) entry which is preliminary data.</text>
</comment>
<feature type="compositionally biased region" description="Acidic residues" evidence="1">
    <location>
        <begin position="1005"/>
        <end position="1019"/>
    </location>
</feature>
<keyword evidence="2" id="KW-0812">Transmembrane</keyword>